<dbReference type="HOGENOM" id="CLU_505317_0_0_1"/>
<feature type="compositionally biased region" description="Polar residues" evidence="1">
    <location>
        <begin position="519"/>
        <end position="531"/>
    </location>
</feature>
<evidence type="ECO:0000313" key="3">
    <source>
        <dbReference type="Proteomes" id="UP000007796"/>
    </source>
</evidence>
<reference evidence="2 3" key="1">
    <citation type="journal article" date="2011" name="Proc. Natl. Acad. Sci. U.S.A.">
        <title>Genome and transcriptome analyses of the mountain pine beetle-fungal symbiont Grosmannia clavigera, a lodgepole pine pathogen.</title>
        <authorList>
            <person name="DiGuistini S."/>
            <person name="Wang Y."/>
            <person name="Liao N.Y."/>
            <person name="Taylor G."/>
            <person name="Tanguay P."/>
            <person name="Feau N."/>
            <person name="Henrissat B."/>
            <person name="Chan S.K."/>
            <person name="Hesse-Orce U."/>
            <person name="Alamouti S.M."/>
            <person name="Tsui C.K.M."/>
            <person name="Docking R.T."/>
            <person name="Levasseur A."/>
            <person name="Haridas S."/>
            <person name="Robertson G."/>
            <person name="Birol I."/>
            <person name="Holt R.A."/>
            <person name="Marra M.A."/>
            <person name="Hamelin R.C."/>
            <person name="Hirst M."/>
            <person name="Jones S.J.M."/>
            <person name="Bohlmann J."/>
            <person name="Breuil C."/>
        </authorList>
    </citation>
    <scope>NUCLEOTIDE SEQUENCE [LARGE SCALE GENOMIC DNA]</scope>
    <source>
        <strain evidence="3">kw1407 / UAMH 11150</strain>
    </source>
</reference>
<feature type="compositionally biased region" description="Basic residues" evidence="1">
    <location>
        <begin position="369"/>
        <end position="380"/>
    </location>
</feature>
<organism evidence="3">
    <name type="scientific">Grosmannia clavigera (strain kw1407 / UAMH 11150)</name>
    <name type="common">Blue stain fungus</name>
    <name type="synonym">Graphiocladiella clavigera</name>
    <dbReference type="NCBI Taxonomy" id="655863"/>
    <lineage>
        <taxon>Eukaryota</taxon>
        <taxon>Fungi</taxon>
        <taxon>Dikarya</taxon>
        <taxon>Ascomycota</taxon>
        <taxon>Pezizomycotina</taxon>
        <taxon>Sordariomycetes</taxon>
        <taxon>Sordariomycetidae</taxon>
        <taxon>Ophiostomatales</taxon>
        <taxon>Ophiostomataceae</taxon>
        <taxon>Leptographium</taxon>
    </lineage>
</organism>
<gene>
    <name evidence="2" type="ORF">CMQ_869</name>
</gene>
<feature type="region of interest" description="Disordered" evidence="1">
    <location>
        <begin position="486"/>
        <end position="539"/>
    </location>
</feature>
<dbReference type="Proteomes" id="UP000007796">
    <property type="component" value="Unassembled WGS sequence"/>
</dbReference>
<dbReference type="InParanoid" id="F0XDI1"/>
<dbReference type="GeneID" id="25981995"/>
<proteinExistence type="predicted"/>
<keyword evidence="3" id="KW-1185">Reference proteome</keyword>
<feature type="region of interest" description="Disordered" evidence="1">
    <location>
        <begin position="32"/>
        <end position="107"/>
    </location>
</feature>
<dbReference type="RefSeq" id="XP_014173423.1">
    <property type="nucleotide sequence ID" value="XM_014317948.1"/>
</dbReference>
<feature type="region of interest" description="Disordered" evidence="1">
    <location>
        <begin position="121"/>
        <end position="186"/>
    </location>
</feature>
<protein>
    <submittedName>
        <fullName evidence="2">Uncharacterized protein</fullName>
    </submittedName>
</protein>
<dbReference type="AlphaFoldDB" id="F0XDI1"/>
<dbReference type="STRING" id="655863.F0XDI1"/>
<feature type="region of interest" description="Disordered" evidence="1">
    <location>
        <begin position="413"/>
        <end position="462"/>
    </location>
</feature>
<feature type="compositionally biased region" description="Polar residues" evidence="1">
    <location>
        <begin position="37"/>
        <end position="52"/>
    </location>
</feature>
<name>F0XDI1_GROCL</name>
<dbReference type="eggNOG" id="ENOG502R8UM">
    <property type="taxonomic scope" value="Eukaryota"/>
</dbReference>
<sequence length="539" mass="59596">MLSTFQGTTSGLMHTPHTPSFGENYDHFSAYGESTAPDATSHSNMEYNSFLNPNPAYYPTGRPLPQPHHPYDQQQQQQQQQSPHGLPTTSIPSMSQMHAGQQHQSSMPQHALPIIGHTHAQPPQFRASRGGTSLQGYRDPTTLHPVYQSQTPSTSAKRVRQTPTASTHSTLSLDGSVSDVQSTPRSIGSDMRAYMVSGSGNAGTFGTTRSGSDANVSTSSATASRVNVSPELFASVTTDQPSLVLSERASEEDRYLFELHEQFKGTRGKGMWDAITSQYAERYPGSQATACLQMKFTRCFRRFILWPKDELECLLEAWREDEAQRFARITTLMKERGGGKKHDWKPADIEMILVRLELEEADMDEFTKIRRRRRRTRQRKSSAPSIASQPHHAEVAPVMTASTWSGGFSPAGLTHPQYSLPPPQQDNVNYSHYDEDDHSEVNSQLDRKYYSDSSASPGQDDIRMLDGTVAGNAGAAVVSTGTASENLIQLPPPTSISSASMQNAPPYGPLTLSPHTERVSQSSYEQLNNRRMSSDPYRP</sequence>
<feature type="compositionally biased region" description="Polar residues" evidence="1">
    <location>
        <begin position="147"/>
        <end position="186"/>
    </location>
</feature>
<dbReference type="OrthoDB" id="5421421at2759"/>
<evidence type="ECO:0000313" key="2">
    <source>
        <dbReference type="EMBL" id="EFX03941.1"/>
    </source>
</evidence>
<accession>F0XDI1</accession>
<dbReference type="EMBL" id="GL629765">
    <property type="protein sequence ID" value="EFX03941.1"/>
    <property type="molecule type" value="Genomic_DNA"/>
</dbReference>
<evidence type="ECO:0000256" key="1">
    <source>
        <dbReference type="SAM" id="MobiDB-lite"/>
    </source>
</evidence>
<feature type="region of interest" description="Disordered" evidence="1">
    <location>
        <begin position="369"/>
        <end position="394"/>
    </location>
</feature>
<feature type="compositionally biased region" description="Polar residues" evidence="1">
    <location>
        <begin position="87"/>
        <end position="107"/>
    </location>
</feature>